<evidence type="ECO:0000313" key="3">
    <source>
        <dbReference type="Proteomes" id="UP000651452"/>
    </source>
</evidence>
<keyword evidence="3" id="KW-1185">Reference proteome</keyword>
<dbReference type="OrthoDB" id="4158087at2759"/>
<reference evidence="2" key="1">
    <citation type="submission" date="2018-12" db="EMBL/GenBank/DDBJ databases">
        <authorList>
            <person name="Syme R.A."/>
            <person name="Farfan-Caceres L."/>
            <person name="Lichtenzveig J."/>
        </authorList>
    </citation>
    <scope>NUCLEOTIDE SEQUENCE</scope>
    <source>
        <strain evidence="2">Al4</strain>
    </source>
</reference>
<evidence type="ECO:0000313" key="2">
    <source>
        <dbReference type="EMBL" id="KAF9693246.1"/>
    </source>
</evidence>
<dbReference type="EMBL" id="RZGK01000016">
    <property type="protein sequence ID" value="KAF9693246.1"/>
    <property type="molecule type" value="Genomic_DNA"/>
</dbReference>
<feature type="region of interest" description="Disordered" evidence="1">
    <location>
        <begin position="1"/>
        <end position="48"/>
    </location>
</feature>
<comment type="caution">
    <text evidence="2">The sequence shown here is derived from an EMBL/GenBank/DDBJ whole genome shotgun (WGS) entry which is preliminary data.</text>
</comment>
<gene>
    <name evidence="2" type="ORF">EKO04_008947</name>
</gene>
<protein>
    <submittedName>
        <fullName evidence="2">Uncharacterized protein</fullName>
    </submittedName>
</protein>
<proteinExistence type="predicted"/>
<reference evidence="2" key="2">
    <citation type="submission" date="2020-09" db="EMBL/GenBank/DDBJ databases">
        <title>Reference genome assembly for Australian Ascochyta lentis isolate Al4.</title>
        <authorList>
            <person name="Lee R.C."/>
            <person name="Farfan-Caceres L.M."/>
            <person name="Debler J.W."/>
            <person name="Williams A.H."/>
            <person name="Henares B.M."/>
        </authorList>
    </citation>
    <scope>NUCLEOTIDE SEQUENCE</scope>
    <source>
        <strain evidence="2">Al4</strain>
    </source>
</reference>
<accession>A0A8H7MC60</accession>
<sequence length="460" mass="51778">MKKYSQQQQQQQHQKIWPESKSSTAWKTTSDKQHDGGNESTSFGAEKSDDGLGSLGRLRTGLFLSSPLSTFSFLVPCFDSSLEKEDFAAVPKPPAVEVGSAALHYDGAYFARQYIHFVLEDRRTRALSPSCDTLSSKVQTVAFVRDRLHVGGVAITPSLVFAVSLLAYGCALESEWEEAQGHVEALNHLIDSCGGIQEMDFELQRTVTWITYCVAGARGTNPTFTPPLFLESGALSMSFCEDARMKAWRTVKRFHNSPAFVYDVAVRLHRLALATSTEWCERIDQQTLSNLHFEAMSQALLVSVEEPWTMEFPKSTWGQEMSTIFRVWAAGLPLFVWAIVRQARSRLGLTVPWSGHHFIFSRIHQALKSGGGIAAWMHSRSLEPVLASLFYCVESCDSADPWRQWSVQMLRAVAQKLDIREVEGFTKRLESFPSTEQYQLAANQIWKELETCRPLEMQQA</sequence>
<organism evidence="2 3">
    <name type="scientific">Ascochyta lentis</name>
    <dbReference type="NCBI Taxonomy" id="205686"/>
    <lineage>
        <taxon>Eukaryota</taxon>
        <taxon>Fungi</taxon>
        <taxon>Dikarya</taxon>
        <taxon>Ascomycota</taxon>
        <taxon>Pezizomycotina</taxon>
        <taxon>Dothideomycetes</taxon>
        <taxon>Pleosporomycetidae</taxon>
        <taxon>Pleosporales</taxon>
        <taxon>Pleosporineae</taxon>
        <taxon>Didymellaceae</taxon>
        <taxon>Ascochyta</taxon>
    </lineage>
</organism>
<evidence type="ECO:0000256" key="1">
    <source>
        <dbReference type="SAM" id="MobiDB-lite"/>
    </source>
</evidence>
<feature type="compositionally biased region" description="Low complexity" evidence="1">
    <location>
        <begin position="1"/>
        <end position="14"/>
    </location>
</feature>
<dbReference type="AlphaFoldDB" id="A0A8H7MC60"/>
<dbReference type="Proteomes" id="UP000651452">
    <property type="component" value="Unassembled WGS sequence"/>
</dbReference>
<name>A0A8H7MC60_9PLEO</name>